<evidence type="ECO:0000313" key="1">
    <source>
        <dbReference type="EMBL" id="KAG9221486.1"/>
    </source>
</evidence>
<proteinExistence type="predicted"/>
<protein>
    <submittedName>
        <fullName evidence="1">Uncharacterized protein</fullName>
    </submittedName>
</protein>
<comment type="caution">
    <text evidence="1">The sequence shown here is derived from an EMBL/GenBank/DDBJ whole genome shotgun (WGS) entry which is preliminary data.</text>
</comment>
<reference evidence="1 2" key="1">
    <citation type="journal article" date="2021" name="Appl. Environ. Microbiol.">
        <title>Genetic linkage and physical mapping for an oyster mushroom Pleurotus cornucopiae and QTL analysis for the trait cap color.</title>
        <authorList>
            <person name="Zhang Y."/>
            <person name="Gao W."/>
            <person name="Sonnenberg A."/>
            <person name="Chen Q."/>
            <person name="Zhang J."/>
            <person name="Huang C."/>
        </authorList>
    </citation>
    <scope>NUCLEOTIDE SEQUENCE [LARGE SCALE GENOMIC DNA]</scope>
    <source>
        <strain evidence="1">CCMSSC00406</strain>
    </source>
</reference>
<name>A0ACB7IUG8_PLECO</name>
<gene>
    <name evidence="1" type="ORF">CCMSSC00406_0009922</name>
</gene>
<organism evidence="1 2">
    <name type="scientific">Pleurotus cornucopiae</name>
    <name type="common">Cornucopia mushroom</name>
    <dbReference type="NCBI Taxonomy" id="5321"/>
    <lineage>
        <taxon>Eukaryota</taxon>
        <taxon>Fungi</taxon>
        <taxon>Dikarya</taxon>
        <taxon>Basidiomycota</taxon>
        <taxon>Agaricomycotina</taxon>
        <taxon>Agaricomycetes</taxon>
        <taxon>Agaricomycetidae</taxon>
        <taxon>Agaricales</taxon>
        <taxon>Pleurotineae</taxon>
        <taxon>Pleurotaceae</taxon>
        <taxon>Pleurotus</taxon>
    </lineage>
</organism>
<keyword evidence="2" id="KW-1185">Reference proteome</keyword>
<evidence type="ECO:0000313" key="2">
    <source>
        <dbReference type="Proteomes" id="UP000824881"/>
    </source>
</evidence>
<dbReference type="Proteomes" id="UP000824881">
    <property type="component" value="Unassembled WGS sequence"/>
</dbReference>
<dbReference type="EMBL" id="WQMT02000006">
    <property type="protein sequence ID" value="KAG9221486.1"/>
    <property type="molecule type" value="Genomic_DNA"/>
</dbReference>
<accession>A0ACB7IUG8</accession>
<sequence length="267" mass="30082">MNTTTNPFARSDSSQIISFAFSSSSILNSHLLGPDRQAYYRVFTDSFGDATHILSQGREIACIRWETRSIKLSSIAGGADGTPISEWIARSPNPEAIGLRYMNFDGANYAWIRKENRYSLYTSLRMAGGRGASKSLRAIASTTIRCFSPERTVATIDWGTRIVDIPDGSVKKQRVSEYLPLDRRRKIRKLSFGDIEYTWIPKKDGFSLYNKKTNQDMANIWTLPGHLPRVEIYCHSVHAGLLDSCVIAAVLFLSKRNLDIDNDHHNV</sequence>